<keyword evidence="4" id="KW-0804">Transcription</keyword>
<dbReference type="GO" id="GO:0000160">
    <property type="term" value="P:phosphorelay signal transduction system"/>
    <property type="evidence" value="ECO:0007669"/>
    <property type="project" value="InterPro"/>
</dbReference>
<evidence type="ECO:0000313" key="9">
    <source>
        <dbReference type="EMBL" id="QQM40620.1"/>
    </source>
</evidence>
<dbReference type="KEGG" id="slf:JEQ17_14810"/>
<feature type="domain" description="HTH luxR-type" evidence="7">
    <location>
        <begin position="180"/>
        <end position="245"/>
    </location>
</feature>
<feature type="modified residue" description="4-aspartylphosphate" evidence="5">
    <location>
        <position position="85"/>
    </location>
</feature>
<feature type="region of interest" description="Disordered" evidence="6">
    <location>
        <begin position="1"/>
        <end position="31"/>
    </location>
</feature>
<dbReference type="PANTHER" id="PTHR43214">
    <property type="entry name" value="TWO-COMPONENT RESPONSE REGULATOR"/>
    <property type="match status" value="1"/>
</dbReference>
<evidence type="ECO:0000256" key="3">
    <source>
        <dbReference type="ARBA" id="ARBA00023125"/>
    </source>
</evidence>
<evidence type="ECO:0000256" key="5">
    <source>
        <dbReference type="PROSITE-ProRule" id="PRU00169"/>
    </source>
</evidence>
<dbReference type="InterPro" id="IPR011006">
    <property type="entry name" value="CheY-like_superfamily"/>
</dbReference>
<evidence type="ECO:0000313" key="10">
    <source>
        <dbReference type="Proteomes" id="UP000595636"/>
    </source>
</evidence>
<feature type="domain" description="Response regulatory" evidence="8">
    <location>
        <begin position="34"/>
        <end position="153"/>
    </location>
</feature>
<dbReference type="RefSeq" id="WP_200395692.1">
    <property type="nucleotide sequence ID" value="NZ_CP066831.1"/>
</dbReference>
<sequence length="255" mass="27005">MTTPEAAPEAVAQASAETHAEPAADPPAEARPVRIVVADDHEVVRAGYAGLLATQPDFTVVGTARDGAEAVRVCREHRPDVVLMDVRMPVSDGIQATAELMGDAGTAHPPRVLILTTFDLDEHVYDALIAGASGFLLKDVTAERLFDAVRVVAAGEALLAPGVTRRLIAEFARLKPRAPRRDALAVLTPRESEVLRLLAEGLSNPELAGRLHVGEETVKTHVSRVLSKLGLRDRTQAVVMAYETGLVVPGAGNSA</sequence>
<dbReference type="Gene3D" id="3.40.50.2300">
    <property type="match status" value="1"/>
</dbReference>
<dbReference type="GO" id="GO:0006355">
    <property type="term" value="P:regulation of DNA-templated transcription"/>
    <property type="evidence" value="ECO:0007669"/>
    <property type="project" value="InterPro"/>
</dbReference>
<evidence type="ECO:0000259" key="7">
    <source>
        <dbReference type="PROSITE" id="PS50043"/>
    </source>
</evidence>
<organism evidence="9 10">
    <name type="scientific">Streptomyces liliifuscus</name>
    <dbReference type="NCBI Taxonomy" id="2797636"/>
    <lineage>
        <taxon>Bacteria</taxon>
        <taxon>Bacillati</taxon>
        <taxon>Actinomycetota</taxon>
        <taxon>Actinomycetes</taxon>
        <taxon>Kitasatosporales</taxon>
        <taxon>Streptomycetaceae</taxon>
        <taxon>Streptomyces</taxon>
    </lineage>
</organism>
<dbReference type="InterPro" id="IPR016032">
    <property type="entry name" value="Sig_transdc_resp-reg_C-effctor"/>
</dbReference>
<dbReference type="SMART" id="SM00421">
    <property type="entry name" value="HTH_LUXR"/>
    <property type="match status" value="1"/>
</dbReference>
<evidence type="ECO:0000256" key="2">
    <source>
        <dbReference type="ARBA" id="ARBA00023015"/>
    </source>
</evidence>
<dbReference type="Pfam" id="PF00196">
    <property type="entry name" value="GerE"/>
    <property type="match status" value="1"/>
</dbReference>
<dbReference type="InterPro" id="IPR000792">
    <property type="entry name" value="Tscrpt_reg_LuxR_C"/>
</dbReference>
<dbReference type="PROSITE" id="PS50043">
    <property type="entry name" value="HTH_LUXR_2"/>
    <property type="match status" value="1"/>
</dbReference>
<proteinExistence type="predicted"/>
<keyword evidence="10" id="KW-1185">Reference proteome</keyword>
<evidence type="ECO:0000256" key="1">
    <source>
        <dbReference type="ARBA" id="ARBA00022553"/>
    </source>
</evidence>
<dbReference type="CDD" id="cd17535">
    <property type="entry name" value="REC_NarL-like"/>
    <property type="match status" value="1"/>
</dbReference>
<dbReference type="SUPFAM" id="SSF46894">
    <property type="entry name" value="C-terminal effector domain of the bipartite response regulators"/>
    <property type="match status" value="1"/>
</dbReference>
<dbReference type="PROSITE" id="PS50110">
    <property type="entry name" value="RESPONSE_REGULATORY"/>
    <property type="match status" value="1"/>
</dbReference>
<dbReference type="PRINTS" id="PR00038">
    <property type="entry name" value="HTHLUXR"/>
</dbReference>
<evidence type="ECO:0000259" key="8">
    <source>
        <dbReference type="PROSITE" id="PS50110"/>
    </source>
</evidence>
<dbReference type="InterPro" id="IPR001789">
    <property type="entry name" value="Sig_transdc_resp-reg_receiver"/>
</dbReference>
<dbReference type="Proteomes" id="UP000595636">
    <property type="component" value="Chromosome"/>
</dbReference>
<dbReference type="CDD" id="cd06170">
    <property type="entry name" value="LuxR_C_like"/>
    <property type="match status" value="1"/>
</dbReference>
<feature type="compositionally biased region" description="Low complexity" evidence="6">
    <location>
        <begin position="1"/>
        <end position="27"/>
    </location>
</feature>
<name>A0A7T7I3Z2_9ACTN</name>
<reference evidence="9 10" key="1">
    <citation type="submission" date="2020-12" db="EMBL/GenBank/DDBJ databases">
        <title>A novel species.</title>
        <authorList>
            <person name="Li K."/>
        </authorList>
    </citation>
    <scope>NUCLEOTIDE SEQUENCE [LARGE SCALE GENOMIC DNA]</scope>
    <source>
        <strain evidence="9 10">ZYC-3</strain>
    </source>
</reference>
<evidence type="ECO:0000256" key="4">
    <source>
        <dbReference type="ARBA" id="ARBA00023163"/>
    </source>
</evidence>
<dbReference type="EMBL" id="CP066831">
    <property type="protein sequence ID" value="QQM40620.1"/>
    <property type="molecule type" value="Genomic_DNA"/>
</dbReference>
<dbReference type="InterPro" id="IPR039420">
    <property type="entry name" value="WalR-like"/>
</dbReference>
<dbReference type="PANTHER" id="PTHR43214:SF24">
    <property type="entry name" value="TRANSCRIPTIONAL REGULATORY PROTEIN NARL-RELATED"/>
    <property type="match status" value="1"/>
</dbReference>
<dbReference type="Pfam" id="PF00072">
    <property type="entry name" value="Response_reg"/>
    <property type="match status" value="1"/>
</dbReference>
<accession>A0A7T7I3Z2</accession>
<dbReference type="SMART" id="SM00448">
    <property type="entry name" value="REC"/>
    <property type="match status" value="1"/>
</dbReference>
<dbReference type="SUPFAM" id="SSF52172">
    <property type="entry name" value="CheY-like"/>
    <property type="match status" value="1"/>
</dbReference>
<dbReference type="InterPro" id="IPR058245">
    <property type="entry name" value="NreC/VraR/RcsB-like_REC"/>
</dbReference>
<keyword evidence="1 5" id="KW-0597">Phosphoprotein</keyword>
<gene>
    <name evidence="9" type="ORF">JEQ17_14810</name>
</gene>
<keyword evidence="3" id="KW-0238">DNA-binding</keyword>
<dbReference type="AlphaFoldDB" id="A0A7T7I3Z2"/>
<keyword evidence="2" id="KW-0805">Transcription regulation</keyword>
<protein>
    <submittedName>
        <fullName evidence="9">Response regulator transcription factor</fullName>
    </submittedName>
</protein>
<dbReference type="GO" id="GO:0003677">
    <property type="term" value="F:DNA binding"/>
    <property type="evidence" value="ECO:0007669"/>
    <property type="project" value="UniProtKB-KW"/>
</dbReference>
<evidence type="ECO:0000256" key="6">
    <source>
        <dbReference type="SAM" id="MobiDB-lite"/>
    </source>
</evidence>